<dbReference type="PANTHER" id="PTHR23184">
    <property type="entry name" value="TETRATRICOPEPTIDE REPEAT PROTEIN 14"/>
    <property type="match status" value="1"/>
</dbReference>
<dbReference type="InterPro" id="IPR003029">
    <property type="entry name" value="S1_domain"/>
</dbReference>
<reference evidence="3" key="1">
    <citation type="submission" date="2025-08" db="UniProtKB">
        <authorList>
            <consortium name="Ensembl"/>
        </authorList>
    </citation>
    <scope>IDENTIFICATION</scope>
</reference>
<feature type="region of interest" description="Disordered" evidence="1">
    <location>
        <begin position="406"/>
        <end position="492"/>
    </location>
</feature>
<proteinExistence type="predicted"/>
<feature type="compositionally biased region" description="Basic and acidic residues" evidence="1">
    <location>
        <begin position="534"/>
        <end position="549"/>
    </location>
</feature>
<dbReference type="GO" id="GO:0003676">
    <property type="term" value="F:nucleic acid binding"/>
    <property type="evidence" value="ECO:0007669"/>
    <property type="project" value="InterPro"/>
</dbReference>
<accession>A0A3Q2V8I1</accession>
<dbReference type="InterPro" id="IPR012340">
    <property type="entry name" value="NA-bd_OB-fold"/>
</dbReference>
<evidence type="ECO:0000259" key="2">
    <source>
        <dbReference type="PROSITE" id="PS50126"/>
    </source>
</evidence>
<keyword evidence="4" id="KW-1185">Reference proteome</keyword>
<feature type="region of interest" description="Disordered" evidence="1">
    <location>
        <begin position="505"/>
        <end position="696"/>
    </location>
</feature>
<name>A0A3Q2V8I1_HAPBU</name>
<dbReference type="SUPFAM" id="SSF48452">
    <property type="entry name" value="TPR-like"/>
    <property type="match status" value="1"/>
</dbReference>
<feature type="compositionally biased region" description="Basic and acidic residues" evidence="1">
    <location>
        <begin position="631"/>
        <end position="670"/>
    </location>
</feature>
<evidence type="ECO:0000313" key="3">
    <source>
        <dbReference type="Ensembl" id="ENSHBUP00000003688.1"/>
    </source>
</evidence>
<dbReference type="Gene3D" id="2.40.50.140">
    <property type="entry name" value="Nucleic acid-binding proteins"/>
    <property type="match status" value="1"/>
</dbReference>
<feature type="compositionally biased region" description="Basic and acidic residues" evidence="1">
    <location>
        <begin position="576"/>
        <end position="601"/>
    </location>
</feature>
<dbReference type="SMART" id="SM00316">
    <property type="entry name" value="S1"/>
    <property type="match status" value="1"/>
</dbReference>
<dbReference type="Ensembl" id="ENSHBUT00000009959.1">
    <property type="protein sequence ID" value="ENSHBUP00000003688.1"/>
    <property type="gene ID" value="ENSHBUG00000004981.1"/>
</dbReference>
<feature type="compositionally biased region" description="Low complexity" evidence="1">
    <location>
        <begin position="409"/>
        <end position="430"/>
    </location>
</feature>
<reference evidence="3" key="2">
    <citation type="submission" date="2025-09" db="UniProtKB">
        <authorList>
            <consortium name="Ensembl"/>
        </authorList>
    </citation>
    <scope>IDENTIFICATION</scope>
</reference>
<evidence type="ECO:0000313" key="4">
    <source>
        <dbReference type="Proteomes" id="UP000264840"/>
    </source>
</evidence>
<dbReference type="InterPro" id="IPR011990">
    <property type="entry name" value="TPR-like_helical_dom_sf"/>
</dbReference>
<evidence type="ECO:0000256" key="1">
    <source>
        <dbReference type="SAM" id="MobiDB-lite"/>
    </source>
</evidence>
<dbReference type="Proteomes" id="UP000264840">
    <property type="component" value="Unplaced"/>
</dbReference>
<sequence length="723" mass="83009">MDRDLLRQCLTYHGQSLFNTLKCEQTENPDFQAVVSDLCKATYESPADLTDLSFVVVLCSRCEEQSNPLVEQFIARKADILFSPVWRTAGLRGEEHEEEEAPYAVMPPMEVFMEVSYEERRSMIYRDLERGDIVVGRINNIREYGFFLTLFCTAGGLKRDIEDLELSALCHVREIPSTGSHDDPLAYYQIGDFIRAGVKDIDRYQEKITVSLHQACLSPSLEHIKLGVITKEELPVHYRSILSSFLCFFHFVHRYANKGSIMKAITDFERALENCPDHRNAKKYLCQTLVERGKQLEEQEKLVTAEGLYRRALALDGSNPEAQEALHKITDTIQKSIRLREEALAKEQVKTKSGQSSAEKLRKILKEEKRKATSVKDSLIIPRLFYQKNIIISTCLLFFRMKKKRKRSSSSSSSTSSRTSSSSTSSSSSRRQSKKKKKKRRKSERGSKRHRRISSKESRRSNEGKKDRKEKEEDDEVEWYPAPSNTSATFLNQVGGLGFGLRDEEQVEGKDADDRKSFKLYSLSAASEEEESDSSQRERKGRDREESRTKKTKSSLSRSPDREKIRSRSRERRNRSRDGDRKKDRRSSDYKRRSSLDENSKRKLSCSSGELEYSGRKSSYRPEHSGNSTSKHPENRNDSSSRNLFEENRGRLEVHGADQVKREKESRMEEGTIPDQGHSKKGSAGNQNEQCSMGAKKDLPANLLDIFNQIAQFEKEKGVKPKK</sequence>
<dbReference type="Gene3D" id="1.25.40.10">
    <property type="entry name" value="Tetratricopeptide repeat domain"/>
    <property type="match status" value="1"/>
</dbReference>
<feature type="compositionally biased region" description="Basic and acidic residues" evidence="1">
    <location>
        <begin position="559"/>
        <end position="568"/>
    </location>
</feature>
<feature type="domain" description="S1 motif" evidence="2">
    <location>
        <begin position="131"/>
        <end position="213"/>
    </location>
</feature>
<dbReference type="SUPFAM" id="SSF50249">
    <property type="entry name" value="Nucleic acid-binding proteins"/>
    <property type="match status" value="1"/>
</dbReference>
<dbReference type="AlphaFoldDB" id="A0A3Q2V8I1"/>
<dbReference type="GeneTree" id="ENSGT00390000013701"/>
<feature type="compositionally biased region" description="Polar residues" evidence="1">
    <location>
        <begin position="483"/>
        <end position="492"/>
    </location>
</feature>
<protein>
    <submittedName>
        <fullName evidence="3">Tetratricopeptide repeat domain 14</fullName>
    </submittedName>
</protein>
<feature type="compositionally biased region" description="Basic and acidic residues" evidence="1">
    <location>
        <begin position="505"/>
        <end position="517"/>
    </location>
</feature>
<dbReference type="PROSITE" id="PS50126">
    <property type="entry name" value="S1"/>
    <property type="match status" value="1"/>
</dbReference>
<dbReference type="PANTHER" id="PTHR23184:SF9">
    <property type="entry name" value="TETRATRICOPEPTIDE REPEAT PROTEIN 14"/>
    <property type="match status" value="1"/>
</dbReference>
<feature type="compositionally biased region" description="Basic residues" evidence="1">
    <location>
        <begin position="431"/>
        <end position="453"/>
    </location>
</feature>
<organism evidence="3 4">
    <name type="scientific">Haplochromis burtoni</name>
    <name type="common">Burton's mouthbrooder</name>
    <name type="synonym">Chromis burtoni</name>
    <dbReference type="NCBI Taxonomy" id="8153"/>
    <lineage>
        <taxon>Eukaryota</taxon>
        <taxon>Metazoa</taxon>
        <taxon>Chordata</taxon>
        <taxon>Craniata</taxon>
        <taxon>Vertebrata</taxon>
        <taxon>Euteleostomi</taxon>
        <taxon>Actinopterygii</taxon>
        <taxon>Neopterygii</taxon>
        <taxon>Teleostei</taxon>
        <taxon>Neoteleostei</taxon>
        <taxon>Acanthomorphata</taxon>
        <taxon>Ovalentaria</taxon>
        <taxon>Cichlomorphae</taxon>
        <taxon>Cichliformes</taxon>
        <taxon>Cichlidae</taxon>
        <taxon>African cichlids</taxon>
        <taxon>Pseudocrenilabrinae</taxon>
        <taxon>Haplochromini</taxon>
        <taxon>Haplochromis</taxon>
    </lineage>
</organism>
<dbReference type="STRING" id="8153.ENSHBUP00000003688"/>
<feature type="compositionally biased region" description="Basic and acidic residues" evidence="1">
    <location>
        <begin position="454"/>
        <end position="471"/>
    </location>
</feature>
<dbReference type="OMA" id="YQKTQVK"/>
<dbReference type="InterPro" id="IPR039190">
    <property type="entry name" value="TTC14"/>
</dbReference>